<feature type="transmembrane region" description="Helical" evidence="1">
    <location>
        <begin position="75"/>
        <end position="98"/>
    </location>
</feature>
<proteinExistence type="predicted"/>
<sequence>MIKSFDSKPQWWTNGGQTQMNESMKRKPVRKPVCFICSALLFDLLLIILIFFISVFQNEIVNQQNIQMQELISKMHYICFDALWIMFLSISSLSYVYYIMCHKLYCETYYIQM</sequence>
<dbReference type="AlphaFoldDB" id="A0AA86V467"/>
<gene>
    <name evidence="2" type="ORF">HINF_LOCUS43953</name>
    <name evidence="3" type="ORF">HINF_LOCUS64129</name>
</gene>
<keyword evidence="1" id="KW-1133">Transmembrane helix</keyword>
<dbReference type="Proteomes" id="UP001642409">
    <property type="component" value="Unassembled WGS sequence"/>
</dbReference>
<reference evidence="2" key="1">
    <citation type="submission" date="2023-06" db="EMBL/GenBank/DDBJ databases">
        <authorList>
            <person name="Kurt Z."/>
        </authorList>
    </citation>
    <scope>NUCLEOTIDE SEQUENCE</scope>
</reference>
<keyword evidence="4" id="KW-1185">Reference proteome</keyword>
<keyword evidence="1" id="KW-0812">Transmembrane</keyword>
<feature type="transmembrane region" description="Helical" evidence="1">
    <location>
        <begin position="33"/>
        <end position="55"/>
    </location>
</feature>
<keyword evidence="1" id="KW-0472">Membrane</keyword>
<reference evidence="3 4" key="2">
    <citation type="submission" date="2024-07" db="EMBL/GenBank/DDBJ databases">
        <authorList>
            <person name="Akdeniz Z."/>
        </authorList>
    </citation>
    <scope>NUCLEOTIDE SEQUENCE [LARGE SCALE GENOMIC DNA]</scope>
</reference>
<dbReference type="EMBL" id="CATOUU010000872">
    <property type="protein sequence ID" value="CAI9956308.1"/>
    <property type="molecule type" value="Genomic_DNA"/>
</dbReference>
<evidence type="ECO:0000313" key="3">
    <source>
        <dbReference type="EMBL" id="CAL6088442.1"/>
    </source>
</evidence>
<evidence type="ECO:0000313" key="2">
    <source>
        <dbReference type="EMBL" id="CAI9956308.1"/>
    </source>
</evidence>
<organism evidence="2">
    <name type="scientific">Hexamita inflata</name>
    <dbReference type="NCBI Taxonomy" id="28002"/>
    <lineage>
        <taxon>Eukaryota</taxon>
        <taxon>Metamonada</taxon>
        <taxon>Diplomonadida</taxon>
        <taxon>Hexamitidae</taxon>
        <taxon>Hexamitinae</taxon>
        <taxon>Hexamita</taxon>
    </lineage>
</organism>
<evidence type="ECO:0000313" key="4">
    <source>
        <dbReference type="Proteomes" id="UP001642409"/>
    </source>
</evidence>
<comment type="caution">
    <text evidence="2">The sequence shown here is derived from an EMBL/GenBank/DDBJ whole genome shotgun (WGS) entry which is preliminary data.</text>
</comment>
<evidence type="ECO:0000256" key="1">
    <source>
        <dbReference type="SAM" id="Phobius"/>
    </source>
</evidence>
<accession>A0AA86V467</accession>
<dbReference type="EMBL" id="CAXDID020000408">
    <property type="protein sequence ID" value="CAL6088442.1"/>
    <property type="molecule type" value="Genomic_DNA"/>
</dbReference>
<protein>
    <submittedName>
        <fullName evidence="3">Hypothetical_protein</fullName>
    </submittedName>
</protein>
<name>A0AA86V467_9EUKA</name>